<feature type="DNA-binding region" description="Homeobox" evidence="8">
    <location>
        <begin position="133"/>
        <end position="192"/>
    </location>
</feature>
<dbReference type="CDD" id="cd00086">
    <property type="entry name" value="homeodomain"/>
    <property type="match status" value="1"/>
</dbReference>
<evidence type="ECO:0000259" key="11">
    <source>
        <dbReference type="PROSITE" id="PS50071"/>
    </source>
</evidence>
<keyword evidence="6" id="KW-0804">Transcription</keyword>
<evidence type="ECO:0000313" key="12">
    <source>
        <dbReference type="EMBL" id="CAL1371964.1"/>
    </source>
</evidence>
<dbReference type="InterPro" id="IPR003106">
    <property type="entry name" value="Leu_zip_homeo"/>
</dbReference>
<dbReference type="InterPro" id="IPR009057">
    <property type="entry name" value="Homeodomain-like_sf"/>
</dbReference>
<dbReference type="GO" id="GO:0043565">
    <property type="term" value="F:sequence-specific DNA binding"/>
    <property type="evidence" value="ECO:0007669"/>
    <property type="project" value="InterPro"/>
</dbReference>
<evidence type="ECO:0000256" key="7">
    <source>
        <dbReference type="ARBA" id="ARBA00023242"/>
    </source>
</evidence>
<dbReference type="PANTHER" id="PTHR45714:SF34">
    <property type="entry name" value="HOMEOBOX-LEUCINE ZIPPER PROTEIN HAT9"/>
    <property type="match status" value="1"/>
</dbReference>
<keyword evidence="3" id="KW-0805">Transcription regulation</keyword>
<evidence type="ECO:0000256" key="5">
    <source>
        <dbReference type="ARBA" id="ARBA00023155"/>
    </source>
</evidence>
<dbReference type="AlphaFoldDB" id="A0AAV2DDL9"/>
<evidence type="ECO:0000256" key="3">
    <source>
        <dbReference type="ARBA" id="ARBA00023015"/>
    </source>
</evidence>
<dbReference type="SMART" id="SM00389">
    <property type="entry name" value="HOX"/>
    <property type="match status" value="1"/>
</dbReference>
<dbReference type="Gene3D" id="1.10.10.60">
    <property type="entry name" value="Homeodomain-like"/>
    <property type="match status" value="1"/>
</dbReference>
<dbReference type="SUPFAM" id="SSF46689">
    <property type="entry name" value="Homeodomain-like"/>
    <property type="match status" value="1"/>
</dbReference>
<dbReference type="PROSITE" id="PS00027">
    <property type="entry name" value="HOMEOBOX_1"/>
    <property type="match status" value="1"/>
</dbReference>
<evidence type="ECO:0000256" key="9">
    <source>
        <dbReference type="RuleBase" id="RU000682"/>
    </source>
</evidence>
<reference evidence="12 13" key="1">
    <citation type="submission" date="2024-04" db="EMBL/GenBank/DDBJ databases">
        <authorList>
            <person name="Fracassetti M."/>
        </authorList>
    </citation>
    <scope>NUCLEOTIDE SEQUENCE [LARGE SCALE GENOMIC DNA]</scope>
</reference>
<dbReference type="InterPro" id="IPR017970">
    <property type="entry name" value="Homeobox_CS"/>
</dbReference>
<dbReference type="InterPro" id="IPR050762">
    <property type="entry name" value="HD-ZIP_Homeobox_LZ_Class_II"/>
</dbReference>
<keyword evidence="5 8" id="KW-0371">Homeobox</keyword>
<evidence type="ECO:0000313" key="13">
    <source>
        <dbReference type="Proteomes" id="UP001497516"/>
    </source>
</evidence>
<dbReference type="InterPro" id="IPR001356">
    <property type="entry name" value="HD"/>
</dbReference>
<keyword evidence="7 8" id="KW-0539">Nucleus</keyword>
<sequence>MASSSSVEDHALLLGLTLSTTHHNNRIITPAAKPNNSGVVHSTFEPSLSLTLLSGNGDNIDQVSAPAAAKNSRQEASPPNSAVSSFSAASGGGGRMVMKRERDVLSSTDEMETAERVVSSRASDEDDDGGSTAARKKLRLTKDQSALLEESFKHHSTLNPKQKQALARQLNLRARQVEVWFQNRRARTKLKQTEVDCELLKKCCETLTDENRRLHKELQELKALKSSPPQPAAPPQFYMRVPAATLSLCPSCERIGGGPAVAAAEAPVAGGADHHRGGSNSSSSAFSMAQKPQFFNPFTNPSAAC</sequence>
<keyword evidence="13" id="KW-1185">Reference proteome</keyword>
<feature type="region of interest" description="Disordered" evidence="10">
    <location>
        <begin position="63"/>
        <end position="138"/>
    </location>
</feature>
<evidence type="ECO:0000256" key="6">
    <source>
        <dbReference type="ARBA" id="ARBA00023163"/>
    </source>
</evidence>
<dbReference type="Proteomes" id="UP001497516">
    <property type="component" value="Chromosome 2"/>
</dbReference>
<name>A0AAV2DDL9_9ROSI</name>
<protein>
    <recommendedName>
        <fullName evidence="11">Homeobox domain-containing protein</fullName>
    </recommendedName>
</protein>
<gene>
    <name evidence="12" type="ORF">LTRI10_LOCUS13997</name>
</gene>
<dbReference type="PROSITE" id="PS50071">
    <property type="entry name" value="HOMEOBOX_2"/>
    <property type="match status" value="1"/>
</dbReference>
<feature type="domain" description="Homeobox" evidence="11">
    <location>
        <begin position="131"/>
        <end position="191"/>
    </location>
</feature>
<evidence type="ECO:0000256" key="1">
    <source>
        <dbReference type="ARBA" id="ARBA00004123"/>
    </source>
</evidence>
<dbReference type="GO" id="GO:0000981">
    <property type="term" value="F:DNA-binding transcription factor activity, RNA polymerase II-specific"/>
    <property type="evidence" value="ECO:0007669"/>
    <property type="project" value="InterPro"/>
</dbReference>
<evidence type="ECO:0000256" key="8">
    <source>
        <dbReference type="PROSITE-ProRule" id="PRU00108"/>
    </source>
</evidence>
<evidence type="ECO:0000256" key="4">
    <source>
        <dbReference type="ARBA" id="ARBA00023125"/>
    </source>
</evidence>
<proteinExistence type="inferred from homology"/>
<dbReference type="PANTHER" id="PTHR45714">
    <property type="entry name" value="HOMEOBOX-LEUCINE ZIPPER PROTEIN HAT14"/>
    <property type="match status" value="1"/>
</dbReference>
<dbReference type="EMBL" id="OZ034815">
    <property type="protein sequence ID" value="CAL1371964.1"/>
    <property type="molecule type" value="Genomic_DNA"/>
</dbReference>
<evidence type="ECO:0000256" key="2">
    <source>
        <dbReference type="ARBA" id="ARBA00006074"/>
    </source>
</evidence>
<organism evidence="12 13">
    <name type="scientific">Linum trigynum</name>
    <dbReference type="NCBI Taxonomy" id="586398"/>
    <lineage>
        <taxon>Eukaryota</taxon>
        <taxon>Viridiplantae</taxon>
        <taxon>Streptophyta</taxon>
        <taxon>Embryophyta</taxon>
        <taxon>Tracheophyta</taxon>
        <taxon>Spermatophyta</taxon>
        <taxon>Magnoliopsida</taxon>
        <taxon>eudicotyledons</taxon>
        <taxon>Gunneridae</taxon>
        <taxon>Pentapetalae</taxon>
        <taxon>rosids</taxon>
        <taxon>fabids</taxon>
        <taxon>Malpighiales</taxon>
        <taxon>Linaceae</taxon>
        <taxon>Linum</taxon>
    </lineage>
</organism>
<dbReference type="FunFam" id="1.10.10.60:FF:000577">
    <property type="entry name" value="Homeobox-leucine zipper protein 18"/>
    <property type="match status" value="1"/>
</dbReference>
<comment type="similarity">
    <text evidence="2">Belongs to the HD-ZIP homeobox family. Class II subfamily.</text>
</comment>
<keyword evidence="4 8" id="KW-0238">DNA-binding</keyword>
<accession>A0AAV2DDL9</accession>
<dbReference type="GO" id="GO:0005634">
    <property type="term" value="C:nucleus"/>
    <property type="evidence" value="ECO:0007669"/>
    <property type="project" value="UniProtKB-SubCell"/>
</dbReference>
<evidence type="ECO:0000256" key="10">
    <source>
        <dbReference type="SAM" id="MobiDB-lite"/>
    </source>
</evidence>
<dbReference type="SMART" id="SM00340">
    <property type="entry name" value="HALZ"/>
    <property type="match status" value="1"/>
</dbReference>
<feature type="compositionally biased region" description="Low complexity" evidence="10">
    <location>
        <begin position="76"/>
        <end position="89"/>
    </location>
</feature>
<dbReference type="Pfam" id="PF02183">
    <property type="entry name" value="HALZ"/>
    <property type="match status" value="1"/>
</dbReference>
<comment type="subcellular location">
    <subcellularLocation>
        <location evidence="1 8 9">Nucleus</location>
    </subcellularLocation>
</comment>
<dbReference type="Pfam" id="PF00046">
    <property type="entry name" value="Homeodomain"/>
    <property type="match status" value="1"/>
</dbReference>